<gene>
    <name evidence="7" type="ORF">CP523_04645</name>
    <name evidence="8" type="ORF">NH397_12900</name>
</gene>
<evidence type="ECO:0000256" key="2">
    <source>
        <dbReference type="ARBA" id="ARBA00022741"/>
    </source>
</evidence>
<dbReference type="PROSITE" id="PS50011">
    <property type="entry name" value="PROTEIN_KINASE_DOM"/>
    <property type="match status" value="1"/>
</dbReference>
<reference evidence="7 9" key="1">
    <citation type="submission" date="2017-09" db="EMBL/GenBank/DDBJ databases">
        <authorList>
            <person name="Thomas P."/>
            <person name="Seyboldt C."/>
        </authorList>
    </citation>
    <scope>NUCLEOTIDE SEQUENCE [LARGE SCALE GENOMIC DNA]</scope>
    <source>
        <strain evidence="7 9">DSM 7534</strain>
    </source>
</reference>
<keyword evidence="2 5" id="KW-0547">Nucleotide-binding</keyword>
<proteinExistence type="predicted"/>
<dbReference type="SUPFAM" id="SSF56112">
    <property type="entry name" value="Protein kinase-like (PK-like)"/>
    <property type="match status" value="1"/>
</dbReference>
<sequence length="512" mass="59856">MQLLEGRFVKDNENNEYLIEKFIGNGAFGNVFKIRRISDDTEWALKTIAQGFTDEQNLIAFKNEINLATKIDDSNVIKYLFANDGDTISNLPPYVIMEYANKGTLKEYIKSQKLENKFLDEGKLKNLFLQLAKGMKAVNSVLVHRDIKPDNILIKDDVIKISDFGLSKISTDRTRTITFKGFGHLMYTAPEGWKNDKNTIQMDIYSMGLVFYELATLQFPYNVTIPNDVEQWKNHHLFSEPVNPSRINTNLSPVLSGVIMKMLEKSTTKRFNNWEEIESYLINNDIEEKEFSSIINAMINNRLAKDNFESKKKLEEERKRKEDEDFCKLVEYQFKKDIYNPIQEFIDTFNKAYPQGEITITPEGRISRYESIEVKINLISKKVIDIKLKPILEKDFIRKVTRREFGEEYTRVELQLPTCRGRKIKAWGGLYIDKKGFNILLVQDGEELYGEWFILENTNSGLVQSNRPDPFAFDFNEIEKGVQQINVMSRYNSNIEEFNIEKFMNYISMYNM</sequence>
<dbReference type="GO" id="GO:0005524">
    <property type="term" value="F:ATP binding"/>
    <property type="evidence" value="ECO:0007669"/>
    <property type="project" value="UniProtKB-UniRule"/>
</dbReference>
<evidence type="ECO:0000256" key="5">
    <source>
        <dbReference type="PROSITE-ProRule" id="PRU10141"/>
    </source>
</evidence>
<dbReference type="InterPro" id="IPR008271">
    <property type="entry name" value="Ser/Thr_kinase_AS"/>
</dbReference>
<dbReference type="InterPro" id="IPR017441">
    <property type="entry name" value="Protein_kinase_ATP_BS"/>
</dbReference>
<dbReference type="GeneID" id="303559971"/>
<dbReference type="KEGG" id="csep:CP523_04645"/>
<dbReference type="Proteomes" id="UP000280586">
    <property type="component" value="Chromosome"/>
</dbReference>
<dbReference type="InterPro" id="IPR045269">
    <property type="entry name" value="Atg1-like"/>
</dbReference>
<dbReference type="GO" id="GO:0005829">
    <property type="term" value="C:cytosol"/>
    <property type="evidence" value="ECO:0007669"/>
    <property type="project" value="TreeGrafter"/>
</dbReference>
<dbReference type="GO" id="GO:0005776">
    <property type="term" value="C:autophagosome"/>
    <property type="evidence" value="ECO:0007669"/>
    <property type="project" value="TreeGrafter"/>
</dbReference>
<dbReference type="PROSITE" id="PS00107">
    <property type="entry name" value="PROTEIN_KINASE_ATP"/>
    <property type="match status" value="1"/>
</dbReference>
<keyword evidence="1" id="KW-0808">Transferase</keyword>
<dbReference type="Proteomes" id="UP001055437">
    <property type="component" value="Chromosome"/>
</dbReference>
<dbReference type="PANTHER" id="PTHR24348">
    <property type="entry name" value="SERINE/THREONINE-PROTEIN KINASE UNC-51-RELATED"/>
    <property type="match status" value="1"/>
</dbReference>
<feature type="domain" description="Protein kinase" evidence="6">
    <location>
        <begin position="17"/>
        <end position="282"/>
    </location>
</feature>
<evidence type="ECO:0000256" key="3">
    <source>
        <dbReference type="ARBA" id="ARBA00022777"/>
    </source>
</evidence>
<dbReference type="CDD" id="cd14014">
    <property type="entry name" value="STKc_PknB_like"/>
    <property type="match status" value="1"/>
</dbReference>
<dbReference type="SMART" id="SM00220">
    <property type="entry name" value="S_TKc"/>
    <property type="match status" value="1"/>
</dbReference>
<dbReference type="Pfam" id="PF00069">
    <property type="entry name" value="Pkinase"/>
    <property type="match status" value="1"/>
</dbReference>
<keyword evidence="7" id="KW-0723">Serine/threonine-protein kinase</keyword>
<accession>A0A9N7PIK7</accession>
<evidence type="ECO:0000313" key="10">
    <source>
        <dbReference type="Proteomes" id="UP001055437"/>
    </source>
</evidence>
<dbReference type="RefSeq" id="WP_120140553.1">
    <property type="nucleotide sequence ID" value="NZ_CP023671.1"/>
</dbReference>
<protein>
    <submittedName>
        <fullName evidence="7">Serine/threonine protein kinase</fullName>
    </submittedName>
</protein>
<keyword evidence="3 7" id="KW-0418">Kinase</keyword>
<dbReference type="PROSITE" id="PS00108">
    <property type="entry name" value="PROTEIN_KINASE_ST"/>
    <property type="match status" value="1"/>
</dbReference>
<feature type="binding site" evidence="5">
    <location>
        <position position="46"/>
    </location>
    <ligand>
        <name>ATP</name>
        <dbReference type="ChEBI" id="CHEBI:30616"/>
    </ligand>
</feature>
<dbReference type="Gene3D" id="1.10.510.10">
    <property type="entry name" value="Transferase(Phosphotransferase) domain 1"/>
    <property type="match status" value="1"/>
</dbReference>
<keyword evidence="4 5" id="KW-0067">ATP-binding</keyword>
<dbReference type="EMBL" id="CP099799">
    <property type="protein sequence ID" value="USS00375.1"/>
    <property type="molecule type" value="Genomic_DNA"/>
</dbReference>
<dbReference type="InterPro" id="IPR000719">
    <property type="entry name" value="Prot_kinase_dom"/>
</dbReference>
<evidence type="ECO:0000313" key="9">
    <source>
        <dbReference type="Proteomes" id="UP000280586"/>
    </source>
</evidence>
<organism evidence="7 9">
    <name type="scientific">Clostridium septicum</name>
    <dbReference type="NCBI Taxonomy" id="1504"/>
    <lineage>
        <taxon>Bacteria</taxon>
        <taxon>Bacillati</taxon>
        <taxon>Bacillota</taxon>
        <taxon>Clostridia</taxon>
        <taxon>Eubacteriales</taxon>
        <taxon>Clostridiaceae</taxon>
        <taxon>Clostridium</taxon>
    </lineage>
</organism>
<dbReference type="EMBL" id="CP023671">
    <property type="protein sequence ID" value="AYE33810.1"/>
    <property type="molecule type" value="Genomic_DNA"/>
</dbReference>
<name>A0A9N7PIK7_CLOSE</name>
<evidence type="ECO:0000259" key="6">
    <source>
        <dbReference type="PROSITE" id="PS50011"/>
    </source>
</evidence>
<evidence type="ECO:0000313" key="7">
    <source>
        <dbReference type="EMBL" id="AYE33810.1"/>
    </source>
</evidence>
<dbReference type="PANTHER" id="PTHR24348:SF22">
    <property type="entry name" value="NON-SPECIFIC SERINE_THREONINE PROTEIN KINASE"/>
    <property type="match status" value="1"/>
</dbReference>
<evidence type="ECO:0000313" key="8">
    <source>
        <dbReference type="EMBL" id="USS00375.1"/>
    </source>
</evidence>
<keyword evidence="10" id="KW-1185">Reference proteome</keyword>
<dbReference type="AlphaFoldDB" id="A0A9N7PIK7"/>
<dbReference type="InterPro" id="IPR011009">
    <property type="entry name" value="Kinase-like_dom_sf"/>
</dbReference>
<reference evidence="8" key="2">
    <citation type="submission" date="2022-06" db="EMBL/GenBank/DDBJ databases">
        <authorList>
            <person name="Holder M.E."/>
            <person name="Ajami N.J."/>
            <person name="Petrosino J.F."/>
        </authorList>
    </citation>
    <scope>NUCLEOTIDE SEQUENCE</scope>
    <source>
        <strain evidence="8">RMA 8861</strain>
    </source>
</reference>
<evidence type="ECO:0000256" key="1">
    <source>
        <dbReference type="ARBA" id="ARBA00022679"/>
    </source>
</evidence>
<dbReference type="GO" id="GO:0000407">
    <property type="term" value="C:phagophore assembly site"/>
    <property type="evidence" value="ECO:0007669"/>
    <property type="project" value="TreeGrafter"/>
</dbReference>
<dbReference type="GO" id="GO:0016020">
    <property type="term" value="C:membrane"/>
    <property type="evidence" value="ECO:0007669"/>
    <property type="project" value="TreeGrafter"/>
</dbReference>
<evidence type="ECO:0000256" key="4">
    <source>
        <dbReference type="ARBA" id="ARBA00022840"/>
    </source>
</evidence>
<dbReference type="GO" id="GO:0004674">
    <property type="term" value="F:protein serine/threonine kinase activity"/>
    <property type="evidence" value="ECO:0007669"/>
    <property type="project" value="UniProtKB-KW"/>
</dbReference>